<accession>A0A315EKA3</accession>
<reference evidence="1 2" key="1">
    <citation type="submission" date="2017-04" db="EMBL/GenBank/DDBJ databases">
        <title>Unexpected and diverse lifestyles within the genus Limnohabitans.</title>
        <authorList>
            <person name="Kasalicky V."/>
            <person name="Mehrshad M."/>
            <person name="Andrei S.-A."/>
            <person name="Salcher M."/>
            <person name="Kratochvilova H."/>
            <person name="Simek K."/>
            <person name="Ghai R."/>
        </authorList>
    </citation>
    <scope>NUCLEOTIDE SEQUENCE [LARGE SCALE GENOMIC DNA]</scope>
    <source>
        <strain evidence="1 2">MWH-C5</strain>
    </source>
</reference>
<name>A0A315EKA3_9BURK</name>
<evidence type="ECO:0000313" key="2">
    <source>
        <dbReference type="Proteomes" id="UP000251341"/>
    </source>
</evidence>
<comment type="caution">
    <text evidence="1">The sequence shown here is derived from an EMBL/GenBank/DDBJ whole genome shotgun (WGS) entry which is preliminary data.</text>
</comment>
<dbReference type="GO" id="GO:0003677">
    <property type="term" value="F:DNA binding"/>
    <property type="evidence" value="ECO:0007669"/>
    <property type="project" value="InterPro"/>
</dbReference>
<dbReference type="AlphaFoldDB" id="A0A315EKA3"/>
<organism evidence="1 2">
    <name type="scientific">Limnohabitans curvus</name>
    <dbReference type="NCBI Taxonomy" id="323423"/>
    <lineage>
        <taxon>Bacteria</taxon>
        <taxon>Pseudomonadati</taxon>
        <taxon>Pseudomonadota</taxon>
        <taxon>Betaproteobacteria</taxon>
        <taxon>Burkholderiales</taxon>
        <taxon>Comamonadaceae</taxon>
        <taxon>Limnohabitans</taxon>
    </lineage>
</organism>
<keyword evidence="2" id="KW-1185">Reference proteome</keyword>
<dbReference type="Gene3D" id="1.10.260.40">
    <property type="entry name" value="lambda repressor-like DNA-binding domains"/>
    <property type="match status" value="1"/>
</dbReference>
<proteinExistence type="predicted"/>
<dbReference type="SUPFAM" id="SSF47413">
    <property type="entry name" value="lambda repressor-like DNA-binding domains"/>
    <property type="match status" value="1"/>
</dbReference>
<dbReference type="Proteomes" id="UP000251341">
    <property type="component" value="Unassembled WGS sequence"/>
</dbReference>
<dbReference type="EMBL" id="NESP01000002">
    <property type="protein sequence ID" value="PUE56472.1"/>
    <property type="molecule type" value="Genomic_DNA"/>
</dbReference>
<evidence type="ECO:0000313" key="1">
    <source>
        <dbReference type="EMBL" id="PUE56472.1"/>
    </source>
</evidence>
<gene>
    <name evidence="1" type="ORF">B9Z44_14595</name>
</gene>
<evidence type="ECO:0008006" key="3">
    <source>
        <dbReference type="Google" id="ProtNLM"/>
    </source>
</evidence>
<sequence length="88" mass="9736">MSKANNNFRYEGDPQALRAWQKRMEYTYDDAAAALGMSRSGYSSLIAKSNPVFIDLRTALACAAIELGVEPLPGNLVPYQRGTKWPPN</sequence>
<dbReference type="InterPro" id="IPR010982">
    <property type="entry name" value="Lambda_DNA-bd_dom_sf"/>
</dbReference>
<protein>
    <recommendedName>
        <fullName evidence="3">HTH cro/C1-type domain-containing protein</fullName>
    </recommendedName>
</protein>